<evidence type="ECO:0000313" key="2">
    <source>
        <dbReference type="Proteomes" id="UP000198304"/>
    </source>
</evidence>
<proteinExistence type="predicted"/>
<organism evidence="1 2">
    <name type="scientific">Anaerovirgula multivorans</name>
    <dbReference type="NCBI Taxonomy" id="312168"/>
    <lineage>
        <taxon>Bacteria</taxon>
        <taxon>Bacillati</taxon>
        <taxon>Bacillota</taxon>
        <taxon>Clostridia</taxon>
        <taxon>Peptostreptococcales</taxon>
        <taxon>Natronincolaceae</taxon>
        <taxon>Anaerovirgula</taxon>
    </lineage>
</organism>
<sequence>MEYFVIKQDNRVTSPLKIDSSTIDIDTEEPFVVYADFHPTTTFVDYFCKKKLFNHYFCVSDALKEMLEIYADNMTAIPFFVTDKEQKGQKIYWKIDLELQDCLEIHSQMRYDNLAIIKEKIKSKYIFKVAFQKQEYLIVSLHLAENILRKNLCGIQFIPVSLK</sequence>
<keyword evidence="2" id="KW-1185">Reference proteome</keyword>
<evidence type="ECO:0000313" key="1">
    <source>
        <dbReference type="EMBL" id="SNS56590.1"/>
    </source>
</evidence>
<protein>
    <submittedName>
        <fullName evidence="1">Uncharacterized protein</fullName>
    </submittedName>
</protein>
<dbReference type="OrthoDB" id="1906379at2"/>
<name>A0A239FHS6_9FIRM</name>
<dbReference type="Proteomes" id="UP000198304">
    <property type="component" value="Unassembled WGS sequence"/>
</dbReference>
<dbReference type="AlphaFoldDB" id="A0A239FHS6"/>
<dbReference type="RefSeq" id="WP_089283475.1">
    <property type="nucleotide sequence ID" value="NZ_FZOJ01000013.1"/>
</dbReference>
<gene>
    <name evidence="1" type="ORF">SAMN05446037_101327</name>
</gene>
<dbReference type="EMBL" id="FZOJ01000013">
    <property type="protein sequence ID" value="SNS56590.1"/>
    <property type="molecule type" value="Genomic_DNA"/>
</dbReference>
<accession>A0A239FHS6</accession>
<reference evidence="1 2" key="1">
    <citation type="submission" date="2017-06" db="EMBL/GenBank/DDBJ databases">
        <authorList>
            <person name="Kim H.J."/>
            <person name="Triplett B.A."/>
        </authorList>
    </citation>
    <scope>NUCLEOTIDE SEQUENCE [LARGE SCALE GENOMIC DNA]</scope>
    <source>
        <strain evidence="1 2">SCA</strain>
    </source>
</reference>